<dbReference type="InterPro" id="IPR048423">
    <property type="entry name" value="DRL_cat"/>
</dbReference>
<dbReference type="Pfam" id="PF21135">
    <property type="entry name" value="DRL_cat"/>
    <property type="match status" value="1"/>
</dbReference>
<dbReference type="Gene3D" id="3.40.50.720">
    <property type="entry name" value="NAD(P)-binding Rossmann-like Domain"/>
    <property type="match status" value="1"/>
</dbReference>
<evidence type="ECO:0000313" key="3">
    <source>
        <dbReference type="Proteomes" id="UP001597101"/>
    </source>
</evidence>
<dbReference type="SUPFAM" id="SSF51735">
    <property type="entry name" value="NAD(P)-binding Rossmann-fold domains"/>
    <property type="match status" value="1"/>
</dbReference>
<proteinExistence type="predicted"/>
<evidence type="ECO:0000313" key="2">
    <source>
        <dbReference type="EMBL" id="MFD0917163.1"/>
    </source>
</evidence>
<dbReference type="PANTHER" id="PTHR37850:SF3">
    <property type="entry name" value="BLR7815 PROTEIN"/>
    <property type="match status" value="1"/>
</dbReference>
<dbReference type="CDD" id="cd11616">
    <property type="entry name" value="SAF_DH_OX_like"/>
    <property type="match status" value="1"/>
</dbReference>
<reference evidence="3" key="1">
    <citation type="journal article" date="2019" name="Int. J. Syst. Evol. Microbiol.">
        <title>The Global Catalogue of Microorganisms (GCM) 10K type strain sequencing project: providing services to taxonomists for standard genome sequencing and annotation.</title>
        <authorList>
            <consortium name="The Broad Institute Genomics Platform"/>
            <consortium name="The Broad Institute Genome Sequencing Center for Infectious Disease"/>
            <person name="Wu L."/>
            <person name="Ma J."/>
        </authorList>
    </citation>
    <scope>NUCLEOTIDE SEQUENCE [LARGE SCALE GENOMIC DNA]</scope>
    <source>
        <strain evidence="3">CCUG 60023</strain>
    </source>
</reference>
<name>A0ABW3FI58_9HYPH</name>
<dbReference type="EMBL" id="JBHTJV010000010">
    <property type="protein sequence ID" value="MFD0917163.1"/>
    <property type="molecule type" value="Genomic_DNA"/>
</dbReference>
<dbReference type="SMART" id="SM00858">
    <property type="entry name" value="SAF"/>
    <property type="match status" value="1"/>
</dbReference>
<dbReference type="PANTHER" id="PTHR37850">
    <property type="entry name" value="STRU PROTEIN"/>
    <property type="match status" value="1"/>
</dbReference>
<dbReference type="InterPro" id="IPR000683">
    <property type="entry name" value="Gfo/Idh/MocA-like_OxRdtase_N"/>
</dbReference>
<dbReference type="RefSeq" id="WP_377213024.1">
    <property type="nucleotide sequence ID" value="NZ_JBHTJV010000010.1"/>
</dbReference>
<accession>A0ABW3FI58</accession>
<evidence type="ECO:0000259" key="1">
    <source>
        <dbReference type="SMART" id="SM00858"/>
    </source>
</evidence>
<gene>
    <name evidence="2" type="ORF">ACFQ14_12155</name>
</gene>
<dbReference type="Pfam" id="PF08666">
    <property type="entry name" value="SAF"/>
    <property type="match status" value="1"/>
</dbReference>
<comment type="caution">
    <text evidence="2">The sequence shown here is derived from an EMBL/GenBank/DDBJ whole genome shotgun (WGS) entry which is preliminary data.</text>
</comment>
<organism evidence="2 3">
    <name type="scientific">Pseudahrensia aquimaris</name>
    <dbReference type="NCBI Taxonomy" id="744461"/>
    <lineage>
        <taxon>Bacteria</taxon>
        <taxon>Pseudomonadati</taxon>
        <taxon>Pseudomonadota</taxon>
        <taxon>Alphaproteobacteria</taxon>
        <taxon>Hyphomicrobiales</taxon>
        <taxon>Ahrensiaceae</taxon>
        <taxon>Pseudahrensia</taxon>
    </lineage>
</organism>
<dbReference type="Pfam" id="PF01408">
    <property type="entry name" value="GFO_IDH_MocA"/>
    <property type="match status" value="1"/>
</dbReference>
<protein>
    <submittedName>
        <fullName evidence="2">NAD(P)H-dependent oxidoreductase</fullName>
    </submittedName>
</protein>
<dbReference type="InterPro" id="IPR036291">
    <property type="entry name" value="NAD(P)-bd_dom_sf"/>
</dbReference>
<dbReference type="InterPro" id="IPR013974">
    <property type="entry name" value="SAF"/>
</dbReference>
<keyword evidence="3" id="KW-1185">Reference proteome</keyword>
<sequence>MNLATLLAQRESDGNPIRVGMIGAGKFGTMFLAQAERQRGIHVVGICDLQPDTAKSNLDLVGWDKQRYSARSLDDAAKNGATHVGDDWEALVSHPAIDIIIECTGNPIAAVTHILGAFKQRKHVINVTVEADAFCGPGFGTKAREAGVIYSMAYGDQPALAADLVDWARACGFSVVAAGRGHKWLPHYRQSTPDTIWDFWGLTQEQAERGRLNPKMFNAFLDGSKPAIESAAIANCCGLDVPEEGLVFPPGSIDDVPTLARPRSEGGVLDNKGMVEVISCLREDGTQIEHDIRKGVWVCFEGDTDYLKNCFEEYKVVTDPSGRYMVNYKRWHLIGLELPISVASIGIRGEATGVATEFRGDVAAISKRDLKAGEMLDGEGGYTVSGGLRPAKKSVAGGYLPLGLAHNVKLVRNVAEGQPVTWEDVEADTTTDAYKLRKEVELSI</sequence>
<feature type="domain" description="SAF" evidence="1">
    <location>
        <begin position="361"/>
        <end position="426"/>
    </location>
</feature>
<dbReference type="Proteomes" id="UP001597101">
    <property type="component" value="Unassembled WGS sequence"/>
</dbReference>